<protein>
    <recommendedName>
        <fullName evidence="2">Rad60/SUMO-like domain-containing protein</fullName>
    </recommendedName>
</protein>
<name>A0AAN7AJ00_9PEZI</name>
<feature type="region of interest" description="Disordered" evidence="1">
    <location>
        <begin position="187"/>
        <end position="215"/>
    </location>
</feature>
<comment type="caution">
    <text evidence="3">The sequence shown here is derived from an EMBL/GenBank/DDBJ whole genome shotgun (WGS) entry which is preliminary data.</text>
</comment>
<dbReference type="Proteomes" id="UP001302126">
    <property type="component" value="Unassembled WGS sequence"/>
</dbReference>
<accession>A0AAN7AJ00</accession>
<evidence type="ECO:0000256" key="1">
    <source>
        <dbReference type="SAM" id="MobiDB-lite"/>
    </source>
</evidence>
<evidence type="ECO:0000313" key="4">
    <source>
        <dbReference type="Proteomes" id="UP001302126"/>
    </source>
</evidence>
<dbReference type="Gene3D" id="3.10.20.90">
    <property type="entry name" value="Phosphatidylinositol 3-kinase Catalytic Subunit, Chain A, domain 1"/>
    <property type="match status" value="1"/>
</dbReference>
<organism evidence="3 4">
    <name type="scientific">Podospora australis</name>
    <dbReference type="NCBI Taxonomy" id="1536484"/>
    <lineage>
        <taxon>Eukaryota</taxon>
        <taxon>Fungi</taxon>
        <taxon>Dikarya</taxon>
        <taxon>Ascomycota</taxon>
        <taxon>Pezizomycotina</taxon>
        <taxon>Sordariomycetes</taxon>
        <taxon>Sordariomycetidae</taxon>
        <taxon>Sordariales</taxon>
        <taxon>Podosporaceae</taxon>
        <taxon>Podospora</taxon>
    </lineage>
</organism>
<sequence length="463" mass="52366">MDIAAEHPAGSPIAKKKRALPFKRTVARKPSVDPELVSSLAASTANNNDYEDNDLDLFRHSKEVFPEIIREVEEEIAEKARMATPDSNRRKRRHSSWDSDNGEARKRQSFSDSSHHAESTHRILAINDSDPDDCVMDVKGKGKEVVQPGRIVTPRKTRSSATALTSPTVKMVIRDPDSDDVFSPVKVSKQEELPSSQPRVLRSAAKPEDHDSDLGEVEHWEPTSVVEETWDECNEWIRKAREAQARVQDAIASVYVSSVLPGTSTVLVQRRLRQDVQLIIETWASKNQFDLNQHKLFLTWKGNKVYNSSSLAALGVEVDDQNNTKYGQGEGWYSARGKSGIHLEIWTEEAYEGWEKAKEQEKALRDGVIDLENPDNEHSAPVKKGIKVVLKAKDLQPMKSSIQEDTTVGFMIEAFRQQRELGEEWDVAIYFDGERLDEESLVKDADIDPDESNQFEVHVKKRV</sequence>
<dbReference type="Pfam" id="PF11976">
    <property type="entry name" value="Rad60-SLD"/>
    <property type="match status" value="1"/>
</dbReference>
<gene>
    <name evidence="3" type="ORF">QBC35DRAFT_194897</name>
</gene>
<proteinExistence type="predicted"/>
<feature type="region of interest" description="Disordered" evidence="1">
    <location>
        <begin position="1"/>
        <end position="36"/>
    </location>
</feature>
<reference evidence="3" key="1">
    <citation type="journal article" date="2023" name="Mol. Phylogenet. Evol.">
        <title>Genome-scale phylogeny and comparative genomics of the fungal order Sordariales.</title>
        <authorList>
            <person name="Hensen N."/>
            <person name="Bonometti L."/>
            <person name="Westerberg I."/>
            <person name="Brannstrom I.O."/>
            <person name="Guillou S."/>
            <person name="Cros-Aarteil S."/>
            <person name="Calhoun S."/>
            <person name="Haridas S."/>
            <person name="Kuo A."/>
            <person name="Mondo S."/>
            <person name="Pangilinan J."/>
            <person name="Riley R."/>
            <person name="LaButti K."/>
            <person name="Andreopoulos B."/>
            <person name="Lipzen A."/>
            <person name="Chen C."/>
            <person name="Yan M."/>
            <person name="Daum C."/>
            <person name="Ng V."/>
            <person name="Clum A."/>
            <person name="Steindorff A."/>
            <person name="Ohm R.A."/>
            <person name="Martin F."/>
            <person name="Silar P."/>
            <person name="Natvig D.O."/>
            <person name="Lalanne C."/>
            <person name="Gautier V."/>
            <person name="Ament-Velasquez S.L."/>
            <person name="Kruys A."/>
            <person name="Hutchinson M.I."/>
            <person name="Powell A.J."/>
            <person name="Barry K."/>
            <person name="Miller A.N."/>
            <person name="Grigoriev I.V."/>
            <person name="Debuchy R."/>
            <person name="Gladieux P."/>
            <person name="Hiltunen Thoren M."/>
            <person name="Johannesson H."/>
        </authorList>
    </citation>
    <scope>NUCLEOTIDE SEQUENCE</scope>
    <source>
        <strain evidence="3">PSN309</strain>
    </source>
</reference>
<dbReference type="AlphaFoldDB" id="A0AAN7AJ00"/>
<dbReference type="EMBL" id="MU864388">
    <property type="protein sequence ID" value="KAK4188424.1"/>
    <property type="molecule type" value="Genomic_DNA"/>
</dbReference>
<feature type="compositionally biased region" description="Basic residues" evidence="1">
    <location>
        <begin position="14"/>
        <end position="27"/>
    </location>
</feature>
<feature type="region of interest" description="Disordered" evidence="1">
    <location>
        <begin position="75"/>
        <end position="132"/>
    </location>
</feature>
<feature type="domain" description="Rad60/SUMO-like" evidence="2">
    <location>
        <begin position="386"/>
        <end position="450"/>
    </location>
</feature>
<dbReference type="InterPro" id="IPR022617">
    <property type="entry name" value="Rad60/SUMO-like_dom"/>
</dbReference>
<reference evidence="3" key="2">
    <citation type="submission" date="2023-05" db="EMBL/GenBank/DDBJ databases">
        <authorList>
            <consortium name="Lawrence Berkeley National Laboratory"/>
            <person name="Steindorff A."/>
            <person name="Hensen N."/>
            <person name="Bonometti L."/>
            <person name="Westerberg I."/>
            <person name="Brannstrom I.O."/>
            <person name="Guillou S."/>
            <person name="Cros-Aarteil S."/>
            <person name="Calhoun S."/>
            <person name="Haridas S."/>
            <person name="Kuo A."/>
            <person name="Mondo S."/>
            <person name="Pangilinan J."/>
            <person name="Riley R."/>
            <person name="Labutti K."/>
            <person name="Andreopoulos B."/>
            <person name="Lipzen A."/>
            <person name="Chen C."/>
            <person name="Yanf M."/>
            <person name="Daum C."/>
            <person name="Ng V."/>
            <person name="Clum A."/>
            <person name="Ohm R."/>
            <person name="Martin F."/>
            <person name="Silar P."/>
            <person name="Natvig D."/>
            <person name="Lalanne C."/>
            <person name="Gautier V."/>
            <person name="Ament-Velasquez S.L."/>
            <person name="Kruys A."/>
            <person name="Hutchinson M.I."/>
            <person name="Powell A.J."/>
            <person name="Barry K."/>
            <person name="Miller A.N."/>
            <person name="Grigoriev I.V."/>
            <person name="Debuchy R."/>
            <person name="Gladieux P."/>
            <person name="Thoren M.H."/>
            <person name="Johannesson H."/>
        </authorList>
    </citation>
    <scope>NUCLEOTIDE SEQUENCE</scope>
    <source>
        <strain evidence="3">PSN309</strain>
    </source>
</reference>
<evidence type="ECO:0000313" key="3">
    <source>
        <dbReference type="EMBL" id="KAK4188424.1"/>
    </source>
</evidence>
<evidence type="ECO:0000259" key="2">
    <source>
        <dbReference type="Pfam" id="PF11976"/>
    </source>
</evidence>
<feature type="compositionally biased region" description="Basic and acidic residues" evidence="1">
    <location>
        <begin position="205"/>
        <end position="215"/>
    </location>
</feature>
<keyword evidence="4" id="KW-1185">Reference proteome</keyword>